<dbReference type="EMBL" id="GBXM01053694">
    <property type="protein sequence ID" value="JAH54883.1"/>
    <property type="molecule type" value="Transcribed_RNA"/>
</dbReference>
<protein>
    <submittedName>
        <fullName evidence="1">Uncharacterized protein</fullName>
    </submittedName>
</protein>
<name>A0A0E9TQ87_ANGAN</name>
<reference evidence="1" key="1">
    <citation type="submission" date="2014-11" db="EMBL/GenBank/DDBJ databases">
        <authorList>
            <person name="Amaro Gonzalez C."/>
        </authorList>
    </citation>
    <scope>NUCLEOTIDE SEQUENCE</scope>
</reference>
<evidence type="ECO:0000313" key="1">
    <source>
        <dbReference type="EMBL" id="JAH54883.1"/>
    </source>
</evidence>
<reference evidence="1" key="2">
    <citation type="journal article" date="2015" name="Fish Shellfish Immunol.">
        <title>Early steps in the European eel (Anguilla anguilla)-Vibrio vulnificus interaction in the gills: Role of the RtxA13 toxin.</title>
        <authorList>
            <person name="Callol A."/>
            <person name="Pajuelo D."/>
            <person name="Ebbesson L."/>
            <person name="Teles M."/>
            <person name="MacKenzie S."/>
            <person name="Amaro C."/>
        </authorList>
    </citation>
    <scope>NUCLEOTIDE SEQUENCE</scope>
</reference>
<sequence length="39" mass="4304">MTFEVILEVNDSPKKVCHEPASSQPAVEKLLNVSLTIVH</sequence>
<accession>A0A0E9TQ87</accession>
<dbReference type="AlphaFoldDB" id="A0A0E9TQ87"/>
<organism evidence="1">
    <name type="scientific">Anguilla anguilla</name>
    <name type="common">European freshwater eel</name>
    <name type="synonym">Muraena anguilla</name>
    <dbReference type="NCBI Taxonomy" id="7936"/>
    <lineage>
        <taxon>Eukaryota</taxon>
        <taxon>Metazoa</taxon>
        <taxon>Chordata</taxon>
        <taxon>Craniata</taxon>
        <taxon>Vertebrata</taxon>
        <taxon>Euteleostomi</taxon>
        <taxon>Actinopterygii</taxon>
        <taxon>Neopterygii</taxon>
        <taxon>Teleostei</taxon>
        <taxon>Anguilliformes</taxon>
        <taxon>Anguillidae</taxon>
        <taxon>Anguilla</taxon>
    </lineage>
</organism>
<proteinExistence type="predicted"/>